<evidence type="ECO:0000313" key="2">
    <source>
        <dbReference type="Proteomes" id="UP001159428"/>
    </source>
</evidence>
<dbReference type="Proteomes" id="UP001159428">
    <property type="component" value="Unassembled WGS sequence"/>
</dbReference>
<sequence>MTTHAPVNGLVPGTISENNDHLIRKVELDTDSKRDLRAENCTQKLGVTGFRRHQ</sequence>
<keyword evidence="2" id="KW-1185">Reference proteome</keyword>
<name>A0AAU9VV39_9CNID</name>
<dbReference type="EMBL" id="CALNXJ010000003">
    <property type="protein sequence ID" value="CAH3035512.1"/>
    <property type="molecule type" value="Genomic_DNA"/>
</dbReference>
<proteinExistence type="predicted"/>
<protein>
    <submittedName>
        <fullName evidence="1">Uncharacterized protein</fullName>
    </submittedName>
</protein>
<reference evidence="1 2" key="1">
    <citation type="submission" date="2022-05" db="EMBL/GenBank/DDBJ databases">
        <authorList>
            <consortium name="Genoscope - CEA"/>
            <person name="William W."/>
        </authorList>
    </citation>
    <scope>NUCLEOTIDE SEQUENCE [LARGE SCALE GENOMIC DNA]</scope>
</reference>
<evidence type="ECO:0000313" key="1">
    <source>
        <dbReference type="EMBL" id="CAH3035512.1"/>
    </source>
</evidence>
<gene>
    <name evidence="1" type="ORF">PMEA_00017401</name>
</gene>
<accession>A0AAU9VV39</accession>
<dbReference type="AlphaFoldDB" id="A0AAU9VV39"/>
<organism evidence="1 2">
    <name type="scientific">Pocillopora meandrina</name>
    <dbReference type="NCBI Taxonomy" id="46732"/>
    <lineage>
        <taxon>Eukaryota</taxon>
        <taxon>Metazoa</taxon>
        <taxon>Cnidaria</taxon>
        <taxon>Anthozoa</taxon>
        <taxon>Hexacorallia</taxon>
        <taxon>Scleractinia</taxon>
        <taxon>Astrocoeniina</taxon>
        <taxon>Pocilloporidae</taxon>
        <taxon>Pocillopora</taxon>
    </lineage>
</organism>
<comment type="caution">
    <text evidence="1">The sequence shown here is derived from an EMBL/GenBank/DDBJ whole genome shotgun (WGS) entry which is preliminary data.</text>
</comment>